<name>A0A1H0AD09_9EURY</name>
<gene>
    <name evidence="1" type="ORF">SAMN05192554_12638</name>
</gene>
<evidence type="ECO:0000313" key="2">
    <source>
        <dbReference type="Proteomes" id="UP000199370"/>
    </source>
</evidence>
<reference evidence="1 2" key="1">
    <citation type="submission" date="2016-10" db="EMBL/GenBank/DDBJ databases">
        <authorList>
            <person name="de Groot N.N."/>
        </authorList>
    </citation>
    <scope>NUCLEOTIDE SEQUENCE [LARGE SCALE GENOMIC DNA]</scope>
    <source>
        <strain evidence="2">EB21,IBRC-M 10013,KCTC 4048</strain>
    </source>
</reference>
<evidence type="ECO:0000313" key="1">
    <source>
        <dbReference type="EMBL" id="SDN31512.1"/>
    </source>
</evidence>
<organism evidence="1 2">
    <name type="scientific">Haloarchaeobius iranensis</name>
    <dbReference type="NCBI Taxonomy" id="996166"/>
    <lineage>
        <taxon>Archaea</taxon>
        <taxon>Methanobacteriati</taxon>
        <taxon>Methanobacteriota</taxon>
        <taxon>Stenosarchaea group</taxon>
        <taxon>Halobacteria</taxon>
        <taxon>Halobacteriales</taxon>
        <taxon>Halorubellaceae</taxon>
        <taxon>Haloarchaeobius</taxon>
    </lineage>
</organism>
<protein>
    <submittedName>
        <fullName evidence="1">Uncharacterized protein</fullName>
    </submittedName>
</protein>
<accession>A0A1H0AD09</accession>
<dbReference type="AlphaFoldDB" id="A0A1H0AD09"/>
<dbReference type="Proteomes" id="UP000199370">
    <property type="component" value="Unassembled WGS sequence"/>
</dbReference>
<proteinExistence type="predicted"/>
<dbReference type="STRING" id="996166.SAMN05192554_12638"/>
<dbReference type="EMBL" id="FNIA01000026">
    <property type="protein sequence ID" value="SDN31512.1"/>
    <property type="molecule type" value="Genomic_DNA"/>
</dbReference>
<keyword evidence="2" id="KW-1185">Reference proteome</keyword>
<sequence>MEETAYCEACEGERKVVKTVGWQADVCADCGNEIEG</sequence>